<comment type="similarity">
    <text evidence="3 6">Belongs to the MoeA family.</text>
</comment>
<dbReference type="PANTHER" id="PTHR10192:SF5">
    <property type="entry name" value="GEPHYRIN"/>
    <property type="match status" value="1"/>
</dbReference>
<name>A0A1G4SR50_9CAUL</name>
<dbReference type="SMART" id="SM00852">
    <property type="entry name" value="MoCF_biosynth"/>
    <property type="match status" value="1"/>
</dbReference>
<evidence type="ECO:0000313" key="8">
    <source>
        <dbReference type="EMBL" id="SCW71588.1"/>
    </source>
</evidence>
<dbReference type="PROSITE" id="PS01079">
    <property type="entry name" value="MOCF_BIOSYNTHESIS_2"/>
    <property type="match status" value="1"/>
</dbReference>
<dbReference type="PANTHER" id="PTHR10192">
    <property type="entry name" value="MOLYBDOPTERIN BIOSYNTHESIS PROTEIN"/>
    <property type="match status" value="1"/>
</dbReference>
<keyword evidence="6" id="KW-0479">Metal-binding</keyword>
<dbReference type="CDD" id="cd00887">
    <property type="entry name" value="MoeA"/>
    <property type="match status" value="1"/>
</dbReference>
<dbReference type="GO" id="GO:0005829">
    <property type="term" value="C:cytosol"/>
    <property type="evidence" value="ECO:0007669"/>
    <property type="project" value="TreeGrafter"/>
</dbReference>
<dbReference type="InterPro" id="IPR005111">
    <property type="entry name" value="MoeA_C_domain_IV"/>
</dbReference>
<dbReference type="Gene3D" id="2.40.340.10">
    <property type="entry name" value="MoeA, C-terminal, domain IV"/>
    <property type="match status" value="1"/>
</dbReference>
<evidence type="ECO:0000256" key="1">
    <source>
        <dbReference type="ARBA" id="ARBA00002901"/>
    </source>
</evidence>
<dbReference type="InterPro" id="IPR008284">
    <property type="entry name" value="MoCF_biosynth_CS"/>
</dbReference>
<keyword evidence="6" id="KW-0460">Magnesium</keyword>
<comment type="pathway">
    <text evidence="2 6">Cofactor biosynthesis; molybdopterin biosynthesis.</text>
</comment>
<dbReference type="InterPro" id="IPR036425">
    <property type="entry name" value="MoaB/Mog-like_dom_sf"/>
</dbReference>
<organism evidence="8 9">
    <name type="scientific">Asticcacaulis taihuensis</name>
    <dbReference type="NCBI Taxonomy" id="260084"/>
    <lineage>
        <taxon>Bacteria</taxon>
        <taxon>Pseudomonadati</taxon>
        <taxon>Pseudomonadota</taxon>
        <taxon>Alphaproteobacteria</taxon>
        <taxon>Caulobacterales</taxon>
        <taxon>Caulobacteraceae</taxon>
        <taxon>Asticcacaulis</taxon>
    </lineage>
</organism>
<keyword evidence="9" id="KW-1185">Reference proteome</keyword>
<keyword evidence="4 6" id="KW-0501">Molybdenum cofactor biosynthesis</keyword>
<reference evidence="9" key="1">
    <citation type="submission" date="2016-10" db="EMBL/GenBank/DDBJ databases">
        <authorList>
            <person name="Varghese N."/>
            <person name="Submissions S."/>
        </authorList>
    </citation>
    <scope>NUCLEOTIDE SEQUENCE [LARGE SCALE GENOMIC DNA]</scope>
    <source>
        <strain evidence="9">CGMCC 1.3431</strain>
    </source>
</reference>
<keyword evidence="6 8" id="KW-0808">Transferase</keyword>
<evidence type="ECO:0000256" key="3">
    <source>
        <dbReference type="ARBA" id="ARBA00010763"/>
    </source>
</evidence>
<dbReference type="Pfam" id="PF00994">
    <property type="entry name" value="MoCF_biosynth"/>
    <property type="match status" value="1"/>
</dbReference>
<dbReference type="OrthoDB" id="9804758at2"/>
<evidence type="ECO:0000256" key="6">
    <source>
        <dbReference type="RuleBase" id="RU365090"/>
    </source>
</evidence>
<dbReference type="Proteomes" id="UP000199150">
    <property type="component" value="Unassembled WGS sequence"/>
</dbReference>
<protein>
    <recommendedName>
        <fullName evidence="6">Molybdopterin molybdenumtransferase</fullName>
        <ecNumber evidence="6">2.10.1.1</ecNumber>
    </recommendedName>
</protein>
<dbReference type="InterPro" id="IPR038987">
    <property type="entry name" value="MoeA-like"/>
</dbReference>
<accession>A0A1G4SR50</accession>
<dbReference type="Pfam" id="PF03453">
    <property type="entry name" value="MoeA_N"/>
    <property type="match status" value="1"/>
</dbReference>
<evidence type="ECO:0000256" key="5">
    <source>
        <dbReference type="ARBA" id="ARBA00047317"/>
    </source>
</evidence>
<dbReference type="UniPathway" id="UPA00344"/>
<dbReference type="InterPro" id="IPR001453">
    <property type="entry name" value="MoaB/Mog_dom"/>
</dbReference>
<evidence type="ECO:0000256" key="2">
    <source>
        <dbReference type="ARBA" id="ARBA00005046"/>
    </source>
</evidence>
<dbReference type="GO" id="GO:0006777">
    <property type="term" value="P:Mo-molybdopterin cofactor biosynthetic process"/>
    <property type="evidence" value="ECO:0007669"/>
    <property type="project" value="UniProtKB-UniRule"/>
</dbReference>
<dbReference type="Gene3D" id="3.40.980.10">
    <property type="entry name" value="MoaB/Mog-like domain"/>
    <property type="match status" value="1"/>
</dbReference>
<proteinExistence type="inferred from homology"/>
<dbReference type="SUPFAM" id="SSF63882">
    <property type="entry name" value="MoeA N-terminal region -like"/>
    <property type="match status" value="1"/>
</dbReference>
<dbReference type="Gene3D" id="2.170.190.11">
    <property type="entry name" value="Molybdopterin biosynthesis moea protein, domain 3"/>
    <property type="match status" value="1"/>
</dbReference>
<dbReference type="AlphaFoldDB" id="A0A1G4SR50"/>
<comment type="cofactor">
    <cofactor evidence="6">
        <name>Mg(2+)</name>
        <dbReference type="ChEBI" id="CHEBI:18420"/>
    </cofactor>
</comment>
<dbReference type="EC" id="2.10.1.1" evidence="6"/>
<evidence type="ECO:0000259" key="7">
    <source>
        <dbReference type="SMART" id="SM00852"/>
    </source>
</evidence>
<dbReference type="SUPFAM" id="SSF63867">
    <property type="entry name" value="MoeA C-terminal domain-like"/>
    <property type="match status" value="1"/>
</dbReference>
<dbReference type="RefSeq" id="WP_090649314.1">
    <property type="nucleotide sequence ID" value="NZ_FMTS01000005.1"/>
</dbReference>
<dbReference type="InterPro" id="IPR036135">
    <property type="entry name" value="MoeA_linker/N_sf"/>
</dbReference>
<dbReference type="GO" id="GO:0061599">
    <property type="term" value="F:molybdopterin molybdotransferase activity"/>
    <property type="evidence" value="ECO:0007669"/>
    <property type="project" value="UniProtKB-UniRule"/>
</dbReference>
<dbReference type="STRING" id="260084.SAMN02927928_2851"/>
<feature type="domain" description="MoaB/Mog" evidence="7">
    <location>
        <begin position="182"/>
        <end position="319"/>
    </location>
</feature>
<comment type="catalytic activity">
    <reaction evidence="5">
        <text>adenylyl-molybdopterin + molybdate = Mo-molybdopterin + AMP + H(+)</text>
        <dbReference type="Rhea" id="RHEA:35047"/>
        <dbReference type="ChEBI" id="CHEBI:15378"/>
        <dbReference type="ChEBI" id="CHEBI:36264"/>
        <dbReference type="ChEBI" id="CHEBI:62727"/>
        <dbReference type="ChEBI" id="CHEBI:71302"/>
        <dbReference type="ChEBI" id="CHEBI:456215"/>
        <dbReference type="EC" id="2.10.1.1"/>
    </reaction>
</comment>
<dbReference type="SUPFAM" id="SSF53218">
    <property type="entry name" value="Molybdenum cofactor biosynthesis proteins"/>
    <property type="match status" value="1"/>
</dbReference>
<gene>
    <name evidence="8" type="ORF">SAMN02927928_2851</name>
</gene>
<dbReference type="Pfam" id="PF03454">
    <property type="entry name" value="MoeA_C"/>
    <property type="match status" value="1"/>
</dbReference>
<evidence type="ECO:0000313" key="9">
    <source>
        <dbReference type="Proteomes" id="UP000199150"/>
    </source>
</evidence>
<dbReference type="EMBL" id="FMTS01000005">
    <property type="protein sequence ID" value="SCW71588.1"/>
    <property type="molecule type" value="Genomic_DNA"/>
</dbReference>
<dbReference type="Gene3D" id="3.90.105.10">
    <property type="entry name" value="Molybdopterin biosynthesis moea protein, domain 2"/>
    <property type="match status" value="1"/>
</dbReference>
<sequence>MKNVAVDVALAAVRQGAISPVAEPVPLAKAMGRVLAEAVLAGRDQPPFNASAMDGYAVRRDSLKTKAKQVTLHVVGESAAGRAYAGRVAAGEAVRIFTGAPVPADCDAVVIQENVVRQADVIDVLPDGCKPDGPSHIRKAGQDFKAGDTLLEPGQRLDPWRLSLVAAAGLDTVPVRKRPRIAVLCTGDELVLPGQTPKPDQIYESASHALMALIKQWGGKASYLGVEGDDARALHKALKKTKADLIVTVGGASVGDYDLVRPALEKLGLALDFASVAVKPGKPTSFGRLTDGTRILSLPGNPASAFVTAQLFLKAWIEASLGMPETSPFITAVTQGPLSAAGPRESYLRAKIGSSLQGQLQVTAFDDQDSSLVSVFARADALIRLPANTLPQNAGARVEVLPLDRL</sequence>
<dbReference type="GO" id="GO:0046872">
    <property type="term" value="F:metal ion binding"/>
    <property type="evidence" value="ECO:0007669"/>
    <property type="project" value="UniProtKB-UniRule"/>
</dbReference>
<comment type="function">
    <text evidence="1 6">Catalyzes the insertion of molybdate into adenylated molybdopterin with the concomitant release of AMP.</text>
</comment>
<dbReference type="NCBIfam" id="NF045515">
    <property type="entry name" value="Glp_gephyrin"/>
    <property type="match status" value="1"/>
</dbReference>
<keyword evidence="6" id="KW-0500">Molybdenum</keyword>
<dbReference type="InterPro" id="IPR036688">
    <property type="entry name" value="MoeA_C_domain_IV_sf"/>
</dbReference>
<evidence type="ECO:0000256" key="4">
    <source>
        <dbReference type="ARBA" id="ARBA00023150"/>
    </source>
</evidence>
<dbReference type="InterPro" id="IPR005110">
    <property type="entry name" value="MoeA_linker/N"/>
</dbReference>